<evidence type="ECO:0000256" key="7">
    <source>
        <dbReference type="ARBA" id="ARBA00023136"/>
    </source>
</evidence>
<evidence type="ECO:0000256" key="4">
    <source>
        <dbReference type="ARBA" id="ARBA00022448"/>
    </source>
</evidence>
<feature type="region of interest" description="Disordered" evidence="9">
    <location>
        <begin position="45"/>
        <end position="75"/>
    </location>
</feature>
<dbReference type="OrthoDB" id="2970at2759"/>
<dbReference type="Gramene" id="CDF33824">
    <property type="protein sequence ID" value="CDF33824"/>
    <property type="gene ID" value="CHC_T00002429001"/>
</dbReference>
<evidence type="ECO:0000259" key="10">
    <source>
        <dbReference type="Pfam" id="PF04136"/>
    </source>
</evidence>
<evidence type="ECO:0000256" key="5">
    <source>
        <dbReference type="ARBA" id="ARBA00022927"/>
    </source>
</evidence>
<dbReference type="InterPro" id="IPR007265">
    <property type="entry name" value="COG_su3"/>
</dbReference>
<dbReference type="GO" id="GO:0005801">
    <property type="term" value="C:cis-Golgi network"/>
    <property type="evidence" value="ECO:0007669"/>
    <property type="project" value="InterPro"/>
</dbReference>
<dbReference type="GO" id="GO:0006886">
    <property type="term" value="P:intracellular protein transport"/>
    <property type="evidence" value="ECO:0007669"/>
    <property type="project" value="InterPro"/>
</dbReference>
<feature type="region of interest" description="Disordered" evidence="9">
    <location>
        <begin position="553"/>
        <end position="589"/>
    </location>
</feature>
<dbReference type="OMA" id="DEFELWG"/>
<evidence type="ECO:0000256" key="1">
    <source>
        <dbReference type="ARBA" id="ARBA00004395"/>
    </source>
</evidence>
<keyword evidence="7" id="KW-0472">Membrane</keyword>
<dbReference type="GO" id="GO:0017119">
    <property type="term" value="C:Golgi transport complex"/>
    <property type="evidence" value="ECO:0007669"/>
    <property type="project" value="TreeGrafter"/>
</dbReference>
<dbReference type="Pfam" id="PF20671">
    <property type="entry name" value="COG3_C"/>
    <property type="match status" value="1"/>
</dbReference>
<evidence type="ECO:0000256" key="9">
    <source>
        <dbReference type="SAM" id="MobiDB-lite"/>
    </source>
</evidence>
<feature type="compositionally biased region" description="Low complexity" evidence="9">
    <location>
        <begin position="567"/>
        <end position="580"/>
    </location>
</feature>
<accession>R7Q721</accession>
<dbReference type="PANTHER" id="PTHR13302:SF8">
    <property type="entry name" value="CONSERVED OLIGOMERIC GOLGI COMPLEX SUBUNIT 3"/>
    <property type="match status" value="1"/>
</dbReference>
<keyword evidence="6" id="KW-0333">Golgi apparatus</keyword>
<dbReference type="GO" id="GO:0006891">
    <property type="term" value="P:intra-Golgi vesicle-mediated transport"/>
    <property type="evidence" value="ECO:0007669"/>
    <property type="project" value="TreeGrafter"/>
</dbReference>
<organism evidence="12 13">
    <name type="scientific">Chondrus crispus</name>
    <name type="common">Carrageen Irish moss</name>
    <name type="synonym">Polymorpha crispa</name>
    <dbReference type="NCBI Taxonomy" id="2769"/>
    <lineage>
        <taxon>Eukaryota</taxon>
        <taxon>Rhodophyta</taxon>
        <taxon>Florideophyceae</taxon>
        <taxon>Rhodymeniophycidae</taxon>
        <taxon>Gigartinales</taxon>
        <taxon>Gigartinaceae</taxon>
        <taxon>Chondrus</taxon>
    </lineage>
</organism>
<dbReference type="Proteomes" id="UP000012073">
    <property type="component" value="Unassembled WGS sequence"/>
</dbReference>
<dbReference type="PANTHER" id="PTHR13302">
    <property type="entry name" value="CONSERVED OLIGOMERIC GOLGI COMPLEX COMPONENT 3"/>
    <property type="match status" value="1"/>
</dbReference>
<dbReference type="PhylomeDB" id="R7Q721"/>
<evidence type="ECO:0000259" key="11">
    <source>
        <dbReference type="Pfam" id="PF20671"/>
    </source>
</evidence>
<name>R7Q721_CHOCR</name>
<proteinExistence type="inferred from homology"/>
<comment type="subcellular location">
    <subcellularLocation>
        <location evidence="1">Golgi apparatus membrane</location>
        <topology evidence="1">Peripheral membrane protein</topology>
    </subcellularLocation>
</comment>
<dbReference type="InterPro" id="IPR048685">
    <property type="entry name" value="COG3_C"/>
</dbReference>
<evidence type="ECO:0000313" key="12">
    <source>
        <dbReference type="EMBL" id="CDF33824.1"/>
    </source>
</evidence>
<dbReference type="GeneID" id="17321350"/>
<evidence type="ECO:0000256" key="8">
    <source>
        <dbReference type="ARBA" id="ARBA00031339"/>
    </source>
</evidence>
<evidence type="ECO:0000256" key="3">
    <source>
        <dbReference type="ARBA" id="ARBA00020976"/>
    </source>
</evidence>
<dbReference type="GO" id="GO:0007030">
    <property type="term" value="P:Golgi organization"/>
    <property type="evidence" value="ECO:0007669"/>
    <property type="project" value="TreeGrafter"/>
</dbReference>
<dbReference type="GO" id="GO:0000139">
    <property type="term" value="C:Golgi membrane"/>
    <property type="evidence" value="ECO:0007669"/>
    <property type="project" value="UniProtKB-SubCell"/>
</dbReference>
<feature type="domain" description="Conserved oligomeric Golgi complex subunit 3 N-terminal" evidence="10">
    <location>
        <begin position="121"/>
        <end position="263"/>
    </location>
</feature>
<gene>
    <name evidence="12" type="ORF">CHC_T00002429001</name>
</gene>
<sequence>MAPSHSPSGRARGHGEFLRSWESAAPLMDSQLRLCATVEAQCAPLPHAKPPDSAAVPRTGGGEEEDAAGRARGGAHPYKGVDGLRGLATVATAEDFHVWHDEMERRLEEANEHKYRTLVVSLQRDRDTVEGLLRVADAADEALRRVKEGRRLVDEVVVRFKSDCENMVSDRKKMGELADALRKRLTYFEELETLTTKFGGGKDAIDPTHPDFVRLLHRLDECVAYASSSTGAVAEADGYLARFLELQRRAFTSVRDHTVTVLRDTANTVAKELKSDRASGAGFRHADLTDASKEYLRFRTIAPKVKSLMTELHSRAKMNPAGKGPLTGRDGGGDARGTYGRAVNSISDPYSNPAASGISGLNTNPAFSTRSTALYLYSDCEECFFEQRKNLLEPSVAAHIKSLGDVRNMIALARLGSAHVLRVCQLERQLYEHFFPSEASDADESAMLLSALRGVCDMVYIELRPQIVQEDDLDKLVYLIEVLKTEILGDEVPRRGFAGKAFAPSAVRAIADAQERIIFRAEVFMRDGIRGFVPKPEHLDYPERILEHQRQIAAASRGTPGAGQPTSAGASSHGAGAEGSESSERTSPKNEVRSIGIYATWYPPVERTLRLLSMLYRCVDGEVFAGVAQEAVAICVQSVGSAAARIAAMDKPNAEDHAQLFLVWQLLMTREQISPFDVEMSYTEHELDFFELRSLLGSVMRGQLSARSLTAPPTVRATVVDSKRELDHRVRGACESFILKTTRLLLDPVLSFLAKCNALPVPRKGAHTELGPGQVPATPPKAPFDILKANSGSFAHPKRLRETWQKVNEAVSNELPALVNRMKIYISKAASRAVLLRPIRANIAEAATELLSSLQLRYTLDEREVIGIDGEQVGKLLDEVDSIMGIAARTPMAVNRS</sequence>
<dbReference type="EMBL" id="HG001658">
    <property type="protein sequence ID" value="CDF33824.1"/>
    <property type="molecule type" value="Genomic_DNA"/>
</dbReference>
<dbReference type="STRING" id="2769.R7Q721"/>
<comment type="similarity">
    <text evidence="2">Belongs to the COG3 family.</text>
</comment>
<dbReference type="Pfam" id="PF04136">
    <property type="entry name" value="COG3_N"/>
    <property type="match status" value="1"/>
</dbReference>
<dbReference type="RefSeq" id="XP_005713643.1">
    <property type="nucleotide sequence ID" value="XM_005713586.1"/>
</dbReference>
<dbReference type="KEGG" id="ccp:CHC_T00002429001"/>
<evidence type="ECO:0000313" key="13">
    <source>
        <dbReference type="Proteomes" id="UP000012073"/>
    </source>
</evidence>
<dbReference type="InterPro" id="IPR048320">
    <property type="entry name" value="COG3_N"/>
</dbReference>
<protein>
    <recommendedName>
        <fullName evidence="3">Conserved oligomeric Golgi complex subunit 3</fullName>
    </recommendedName>
    <alternativeName>
        <fullName evidence="8">Component of oligomeric Golgi complex 3</fullName>
    </alternativeName>
</protein>
<reference evidence="13" key="1">
    <citation type="journal article" date="2013" name="Proc. Natl. Acad. Sci. U.S.A.">
        <title>Genome structure and metabolic features in the red seaweed Chondrus crispus shed light on evolution of the Archaeplastida.</title>
        <authorList>
            <person name="Collen J."/>
            <person name="Porcel B."/>
            <person name="Carre W."/>
            <person name="Ball S.G."/>
            <person name="Chaparro C."/>
            <person name="Tonon T."/>
            <person name="Barbeyron T."/>
            <person name="Michel G."/>
            <person name="Noel B."/>
            <person name="Valentin K."/>
            <person name="Elias M."/>
            <person name="Artiguenave F."/>
            <person name="Arun A."/>
            <person name="Aury J.M."/>
            <person name="Barbosa-Neto J.F."/>
            <person name="Bothwell J.H."/>
            <person name="Bouget F.Y."/>
            <person name="Brillet L."/>
            <person name="Cabello-Hurtado F."/>
            <person name="Capella-Gutierrez S."/>
            <person name="Charrier B."/>
            <person name="Cladiere L."/>
            <person name="Cock J.M."/>
            <person name="Coelho S.M."/>
            <person name="Colleoni C."/>
            <person name="Czjzek M."/>
            <person name="Da Silva C."/>
            <person name="Delage L."/>
            <person name="Denoeud F."/>
            <person name="Deschamps P."/>
            <person name="Dittami S.M."/>
            <person name="Gabaldon T."/>
            <person name="Gachon C.M."/>
            <person name="Groisillier A."/>
            <person name="Herve C."/>
            <person name="Jabbari K."/>
            <person name="Katinka M."/>
            <person name="Kloareg B."/>
            <person name="Kowalczyk N."/>
            <person name="Labadie K."/>
            <person name="Leblanc C."/>
            <person name="Lopez P.J."/>
            <person name="McLachlan D.H."/>
            <person name="Meslet-Cladiere L."/>
            <person name="Moustafa A."/>
            <person name="Nehr Z."/>
            <person name="Nyvall Collen P."/>
            <person name="Panaud O."/>
            <person name="Partensky F."/>
            <person name="Poulain J."/>
            <person name="Rensing S.A."/>
            <person name="Rousvoal S."/>
            <person name="Samson G."/>
            <person name="Symeonidi A."/>
            <person name="Weissenbach J."/>
            <person name="Zambounis A."/>
            <person name="Wincker P."/>
            <person name="Boyen C."/>
        </authorList>
    </citation>
    <scope>NUCLEOTIDE SEQUENCE [LARGE SCALE GENOMIC DNA]</scope>
    <source>
        <strain evidence="13">cv. Stackhouse</strain>
    </source>
</reference>
<keyword evidence="13" id="KW-1185">Reference proteome</keyword>
<dbReference type="AlphaFoldDB" id="R7Q721"/>
<keyword evidence="4" id="KW-0813">Transport</keyword>
<feature type="domain" description="Conserved oligomeric Golgi complex subunit 3 C-terminal" evidence="11">
    <location>
        <begin position="295"/>
        <end position="689"/>
    </location>
</feature>
<keyword evidence="5" id="KW-0653">Protein transport</keyword>
<evidence type="ECO:0000256" key="6">
    <source>
        <dbReference type="ARBA" id="ARBA00023034"/>
    </source>
</evidence>
<evidence type="ECO:0000256" key="2">
    <source>
        <dbReference type="ARBA" id="ARBA00009936"/>
    </source>
</evidence>